<dbReference type="KEGG" id="mgik:GO620_012605"/>
<organism evidence="8 9">
    <name type="scientific">Mucilaginibacter ginkgonis</name>
    <dbReference type="NCBI Taxonomy" id="2682091"/>
    <lineage>
        <taxon>Bacteria</taxon>
        <taxon>Pseudomonadati</taxon>
        <taxon>Bacteroidota</taxon>
        <taxon>Sphingobacteriia</taxon>
        <taxon>Sphingobacteriales</taxon>
        <taxon>Sphingobacteriaceae</taxon>
        <taxon>Mucilaginibacter</taxon>
    </lineage>
</organism>
<dbReference type="InterPro" id="IPR050131">
    <property type="entry name" value="Peptidase_S8_subtilisin-like"/>
</dbReference>
<evidence type="ECO:0000256" key="4">
    <source>
        <dbReference type="ARBA" id="ARBA00022825"/>
    </source>
</evidence>
<name>A0A6I4I003_9SPHI</name>
<dbReference type="EMBL" id="CP066775">
    <property type="protein sequence ID" value="QQL49014.1"/>
    <property type="molecule type" value="Genomic_DNA"/>
</dbReference>
<gene>
    <name evidence="8" type="ORF">GO620_012605</name>
</gene>
<dbReference type="Gene3D" id="3.40.50.200">
    <property type="entry name" value="Peptidase S8/S53 domain"/>
    <property type="match status" value="2"/>
</dbReference>
<dbReference type="InterPro" id="IPR000209">
    <property type="entry name" value="Peptidase_S8/S53_dom"/>
</dbReference>
<comment type="similarity">
    <text evidence="1 5">Belongs to the peptidase S8 family.</text>
</comment>
<evidence type="ECO:0000256" key="2">
    <source>
        <dbReference type="ARBA" id="ARBA00022670"/>
    </source>
</evidence>
<dbReference type="GO" id="GO:0004252">
    <property type="term" value="F:serine-type endopeptidase activity"/>
    <property type="evidence" value="ECO:0007669"/>
    <property type="project" value="UniProtKB-UniRule"/>
</dbReference>
<dbReference type="PROSITE" id="PS00138">
    <property type="entry name" value="SUBTILASE_SER"/>
    <property type="match status" value="1"/>
</dbReference>
<evidence type="ECO:0000256" key="3">
    <source>
        <dbReference type="ARBA" id="ARBA00022801"/>
    </source>
</evidence>
<feature type="domain" description="Peptidase S8/S53" evidence="7">
    <location>
        <begin position="64"/>
        <end position="507"/>
    </location>
</feature>
<dbReference type="InterPro" id="IPR015500">
    <property type="entry name" value="Peptidase_S8_subtilisin-rel"/>
</dbReference>
<proteinExistence type="inferred from homology"/>
<dbReference type="Pfam" id="PF00082">
    <property type="entry name" value="Peptidase_S8"/>
    <property type="match status" value="1"/>
</dbReference>
<evidence type="ECO:0000256" key="6">
    <source>
        <dbReference type="SAM" id="SignalP"/>
    </source>
</evidence>
<evidence type="ECO:0000256" key="1">
    <source>
        <dbReference type="ARBA" id="ARBA00011073"/>
    </source>
</evidence>
<feature type="active site" description="Charge relay system" evidence="5">
    <location>
        <position position="72"/>
    </location>
</feature>
<keyword evidence="2 5" id="KW-0645">Protease</keyword>
<dbReference type="InterPro" id="IPR036852">
    <property type="entry name" value="Peptidase_S8/S53_dom_sf"/>
</dbReference>
<dbReference type="AlphaFoldDB" id="A0A6I4I003"/>
<feature type="signal peptide" evidence="6">
    <location>
        <begin position="1"/>
        <end position="24"/>
    </location>
</feature>
<dbReference type="PANTHER" id="PTHR43806">
    <property type="entry name" value="PEPTIDASE S8"/>
    <property type="match status" value="1"/>
</dbReference>
<dbReference type="PANTHER" id="PTHR43806:SF11">
    <property type="entry name" value="CEREVISIN-RELATED"/>
    <property type="match status" value="1"/>
</dbReference>
<feature type="active site" description="Charge relay system" evidence="5">
    <location>
        <position position="464"/>
    </location>
</feature>
<dbReference type="PROSITE" id="PS51892">
    <property type="entry name" value="SUBTILASE"/>
    <property type="match status" value="1"/>
</dbReference>
<protein>
    <submittedName>
        <fullName evidence="8">S8 family serine peptidase</fullName>
    </submittedName>
</protein>
<dbReference type="InterPro" id="IPR023828">
    <property type="entry name" value="Peptidase_S8_Ser-AS"/>
</dbReference>
<keyword evidence="9" id="KW-1185">Reference proteome</keyword>
<evidence type="ECO:0000313" key="8">
    <source>
        <dbReference type="EMBL" id="QQL49014.1"/>
    </source>
</evidence>
<evidence type="ECO:0000256" key="5">
    <source>
        <dbReference type="PROSITE-ProRule" id="PRU01240"/>
    </source>
</evidence>
<keyword evidence="6" id="KW-0732">Signal</keyword>
<dbReference type="SUPFAM" id="SSF52743">
    <property type="entry name" value="Subtilisin-like"/>
    <property type="match status" value="1"/>
</dbReference>
<evidence type="ECO:0000313" key="9">
    <source>
        <dbReference type="Proteomes" id="UP000429232"/>
    </source>
</evidence>
<feature type="chain" id="PRO_5035164481" evidence="6">
    <location>
        <begin position="25"/>
        <end position="543"/>
    </location>
</feature>
<sequence>MIYKIPRAIAAAFCFCICVYTASAQQTTPVNLPTNWFSLDVTADGYYGISLDKAYNFVKGKRSKTVLVSIVDSGIDTAQADFQGILWTNPHEKAGNGKDDDKNGYADDLHGWNFIGGPGAKCDCKETLEEVREYERLKQKYQTLTDKTPTDKKEYAYWLHVQHLRDSSVNKAQTELKQLTPIMNAMVKTSGIIKKTLKLQPSQSFGLTEVQRWTPQSDTLKDVKYLWISMFTALGSNTTSTKILKDYSDYLAKLTSTINPDLDIRKSTVGDDPNVQDGKVYGNNILKLDQSFHGNMVAGFIGAKRNNGYGINGVADNVRLMPIIASPDGDEYDKDVANAIYYAVNNGAKIINMSFGKKLSPHKEWVDGAFKYAAAHDVLLVTASGNDSQNLDDVQDFPNDTFLDGSSTDADNVINVGASGPKADKSLAADFSNYGKKNVDVFAPGVKVTSVGLNKETETEDGTSFSSPITAGVAALVLEYYPDLSARQLKQVLIQSAKPLTGFMVNRPGTTTTVDFTALSKSGGIVNAYEALMIASTMKGERK</sequence>
<evidence type="ECO:0000259" key="7">
    <source>
        <dbReference type="Pfam" id="PF00082"/>
    </source>
</evidence>
<accession>A0A6I4I003</accession>
<dbReference type="RefSeq" id="WP_157525710.1">
    <property type="nucleotide sequence ID" value="NZ_CP066775.1"/>
</dbReference>
<feature type="active site" description="Charge relay system" evidence="5">
    <location>
        <position position="293"/>
    </location>
</feature>
<keyword evidence="4 5" id="KW-0720">Serine protease</keyword>
<dbReference type="PRINTS" id="PR00723">
    <property type="entry name" value="SUBTILISIN"/>
</dbReference>
<dbReference type="Proteomes" id="UP000429232">
    <property type="component" value="Chromosome"/>
</dbReference>
<keyword evidence="3 5" id="KW-0378">Hydrolase</keyword>
<reference evidence="8 9" key="1">
    <citation type="submission" date="2020-12" db="EMBL/GenBank/DDBJ databases">
        <title>HMF7856_wgs.fasta genome submission.</title>
        <authorList>
            <person name="Kang H."/>
            <person name="Kim H."/>
            <person name="Joh K."/>
        </authorList>
    </citation>
    <scope>NUCLEOTIDE SEQUENCE [LARGE SCALE GENOMIC DNA]</scope>
    <source>
        <strain evidence="8 9">HMF7856</strain>
    </source>
</reference>
<dbReference type="GO" id="GO:0006508">
    <property type="term" value="P:proteolysis"/>
    <property type="evidence" value="ECO:0007669"/>
    <property type="project" value="UniProtKB-KW"/>
</dbReference>